<dbReference type="AlphaFoldDB" id="A0A1H3DN92"/>
<organism evidence="2 3">
    <name type="scientific">Halopenitus persicus</name>
    <dbReference type="NCBI Taxonomy" id="1048396"/>
    <lineage>
        <taxon>Archaea</taxon>
        <taxon>Methanobacteriati</taxon>
        <taxon>Methanobacteriota</taxon>
        <taxon>Stenosarchaea group</taxon>
        <taxon>Halobacteria</taxon>
        <taxon>Halobacteriales</taxon>
        <taxon>Haloferacaceae</taxon>
        <taxon>Halopenitus</taxon>
    </lineage>
</organism>
<dbReference type="GO" id="GO:0016747">
    <property type="term" value="F:acyltransferase activity, transferring groups other than amino-acyl groups"/>
    <property type="evidence" value="ECO:0007669"/>
    <property type="project" value="InterPro"/>
</dbReference>
<dbReference type="PROSITE" id="PS51186">
    <property type="entry name" value="GNAT"/>
    <property type="match status" value="1"/>
</dbReference>
<dbReference type="Gene3D" id="3.40.630.30">
    <property type="match status" value="1"/>
</dbReference>
<feature type="domain" description="N-acetyltransferase" evidence="1">
    <location>
        <begin position="15"/>
        <end position="145"/>
    </location>
</feature>
<keyword evidence="3" id="KW-1185">Reference proteome</keyword>
<dbReference type="Proteomes" id="UP000199079">
    <property type="component" value="Unassembled WGS sequence"/>
</dbReference>
<protein>
    <submittedName>
        <fullName evidence="2">Acetyltransferase (GNAT) family protein</fullName>
    </submittedName>
</protein>
<sequence length="157" mass="18108">MSVTVEKRVDQPGNAEHVSAAWDLKETIREEEGVLRQQRGFFTDAYRRSRAHLLFENDDLVAFACVRRDGYLLFLGVTPDARNRGYAQRLVAEIAEEHRSVTCHARSTNENAIGFYKHLGFEVKRRINDYYEDGGDAYYLKLGRDSLRDRLAEIVHG</sequence>
<evidence type="ECO:0000313" key="2">
    <source>
        <dbReference type="EMBL" id="SDX67119.1"/>
    </source>
</evidence>
<dbReference type="CDD" id="cd04301">
    <property type="entry name" value="NAT_SF"/>
    <property type="match status" value="1"/>
</dbReference>
<dbReference type="SUPFAM" id="SSF55729">
    <property type="entry name" value="Acyl-CoA N-acyltransferases (Nat)"/>
    <property type="match status" value="1"/>
</dbReference>
<proteinExistence type="predicted"/>
<dbReference type="Pfam" id="PF00583">
    <property type="entry name" value="Acetyltransf_1"/>
    <property type="match status" value="1"/>
</dbReference>
<accession>A0A1H3DN92</accession>
<gene>
    <name evidence="2" type="ORF">SAMN05216564_10151</name>
</gene>
<keyword evidence="2" id="KW-0808">Transferase</keyword>
<dbReference type="EMBL" id="FNPC01000001">
    <property type="protein sequence ID" value="SDX67119.1"/>
    <property type="molecule type" value="Genomic_DNA"/>
</dbReference>
<dbReference type="GeneID" id="43838198"/>
<dbReference type="InterPro" id="IPR000182">
    <property type="entry name" value="GNAT_dom"/>
</dbReference>
<dbReference type="RefSeq" id="WP_021074263.1">
    <property type="nucleotide sequence ID" value="NZ_FNPC01000001.1"/>
</dbReference>
<dbReference type="OrthoDB" id="110201at2157"/>
<evidence type="ECO:0000313" key="3">
    <source>
        <dbReference type="Proteomes" id="UP000199079"/>
    </source>
</evidence>
<name>A0A1H3DN92_9EURY</name>
<evidence type="ECO:0000259" key="1">
    <source>
        <dbReference type="PROSITE" id="PS51186"/>
    </source>
</evidence>
<dbReference type="InterPro" id="IPR016181">
    <property type="entry name" value="Acyl_CoA_acyltransferase"/>
</dbReference>
<reference evidence="3" key="1">
    <citation type="submission" date="2016-10" db="EMBL/GenBank/DDBJ databases">
        <authorList>
            <person name="Varghese N."/>
            <person name="Submissions S."/>
        </authorList>
    </citation>
    <scope>NUCLEOTIDE SEQUENCE [LARGE SCALE GENOMIC DNA]</scope>
    <source>
        <strain evidence="3">DC30,IBRC 10041,KCTC 4046</strain>
    </source>
</reference>